<dbReference type="AlphaFoldDB" id="A0A7W5ZYK4"/>
<protein>
    <recommendedName>
        <fullName evidence="4">PRC-barrel domain-containing protein</fullName>
    </recommendedName>
</protein>
<dbReference type="EMBL" id="JACICY010000004">
    <property type="protein sequence ID" value="MBB3860924.1"/>
    <property type="molecule type" value="Genomic_DNA"/>
</dbReference>
<gene>
    <name evidence="2" type="ORF">GGQ88_002193</name>
</gene>
<keyword evidence="3" id="KW-1185">Reference proteome</keyword>
<evidence type="ECO:0000256" key="1">
    <source>
        <dbReference type="SAM" id="SignalP"/>
    </source>
</evidence>
<accession>A0A7W5ZYK4</accession>
<sequence length="85" mass="8977">MRKFLIAAAFLCAAAPALADAPSVRQGQVIRDANKALLGTVDRVTTEGVRIILGSRFVTIPADTITVVDGKPVTSLTRTEVAKLK</sequence>
<keyword evidence="1" id="KW-0732">Signal</keyword>
<feature type="chain" id="PRO_5030925575" description="PRC-barrel domain-containing protein" evidence="1">
    <location>
        <begin position="20"/>
        <end position="85"/>
    </location>
</feature>
<dbReference type="RefSeq" id="WP_183613166.1">
    <property type="nucleotide sequence ID" value="NZ_JACICY010000004.1"/>
</dbReference>
<name>A0A7W5ZYK4_9SPHN</name>
<reference evidence="2 3" key="1">
    <citation type="submission" date="2020-08" db="EMBL/GenBank/DDBJ databases">
        <title>Genomic Encyclopedia of Type Strains, Phase IV (KMG-IV): sequencing the most valuable type-strain genomes for metagenomic binning, comparative biology and taxonomic classification.</title>
        <authorList>
            <person name="Goeker M."/>
        </authorList>
    </citation>
    <scope>NUCLEOTIDE SEQUENCE [LARGE SCALE GENOMIC DNA]</scope>
    <source>
        <strain evidence="2 3">DSM 14552</strain>
    </source>
</reference>
<evidence type="ECO:0000313" key="2">
    <source>
        <dbReference type="EMBL" id="MBB3860924.1"/>
    </source>
</evidence>
<organism evidence="2 3">
    <name type="scientific">Novosphingobium hassiacum</name>
    <dbReference type="NCBI Taxonomy" id="173676"/>
    <lineage>
        <taxon>Bacteria</taxon>
        <taxon>Pseudomonadati</taxon>
        <taxon>Pseudomonadota</taxon>
        <taxon>Alphaproteobacteria</taxon>
        <taxon>Sphingomonadales</taxon>
        <taxon>Sphingomonadaceae</taxon>
        <taxon>Novosphingobium</taxon>
    </lineage>
</organism>
<feature type="signal peptide" evidence="1">
    <location>
        <begin position="1"/>
        <end position="19"/>
    </location>
</feature>
<dbReference type="Proteomes" id="UP000562395">
    <property type="component" value="Unassembled WGS sequence"/>
</dbReference>
<proteinExistence type="predicted"/>
<evidence type="ECO:0008006" key="4">
    <source>
        <dbReference type="Google" id="ProtNLM"/>
    </source>
</evidence>
<comment type="caution">
    <text evidence="2">The sequence shown here is derived from an EMBL/GenBank/DDBJ whole genome shotgun (WGS) entry which is preliminary data.</text>
</comment>
<evidence type="ECO:0000313" key="3">
    <source>
        <dbReference type="Proteomes" id="UP000562395"/>
    </source>
</evidence>